<keyword evidence="3" id="KW-1185">Reference proteome</keyword>
<reference evidence="2 3" key="2">
    <citation type="journal article" date="2017" name="Genome Biol.">
        <title>New reference genome sequences of hot pepper reveal the massive evolution of plant disease-resistance genes by retroduplication.</title>
        <authorList>
            <person name="Kim S."/>
            <person name="Park J."/>
            <person name="Yeom S.I."/>
            <person name="Kim Y.M."/>
            <person name="Seo E."/>
            <person name="Kim K.T."/>
            <person name="Kim M.S."/>
            <person name="Lee J.M."/>
            <person name="Cheong K."/>
            <person name="Shin H.S."/>
            <person name="Kim S.B."/>
            <person name="Han K."/>
            <person name="Lee J."/>
            <person name="Park M."/>
            <person name="Lee H.A."/>
            <person name="Lee H.Y."/>
            <person name="Lee Y."/>
            <person name="Oh S."/>
            <person name="Lee J.H."/>
            <person name="Choi E."/>
            <person name="Choi E."/>
            <person name="Lee S.E."/>
            <person name="Jeon J."/>
            <person name="Kim H."/>
            <person name="Choi G."/>
            <person name="Song H."/>
            <person name="Lee J."/>
            <person name="Lee S.C."/>
            <person name="Kwon J.K."/>
            <person name="Lee H.Y."/>
            <person name="Koo N."/>
            <person name="Hong Y."/>
            <person name="Kim R.W."/>
            <person name="Kang W.H."/>
            <person name="Huh J.H."/>
            <person name="Kang B.C."/>
            <person name="Yang T.J."/>
            <person name="Lee Y.H."/>
            <person name="Bennetzen J.L."/>
            <person name="Choi D."/>
        </authorList>
    </citation>
    <scope>NUCLEOTIDE SEQUENCE [LARGE SCALE GENOMIC DNA]</scope>
    <source>
        <strain evidence="3">cv. CM334</strain>
    </source>
</reference>
<evidence type="ECO:0000259" key="1">
    <source>
        <dbReference type="SMART" id="SM00727"/>
    </source>
</evidence>
<name>A0A2G2YGE7_CAPAN</name>
<dbReference type="SMART" id="SM00727">
    <property type="entry name" value="STI1"/>
    <property type="match status" value="1"/>
</dbReference>
<dbReference type="AlphaFoldDB" id="A0A2G2YGE7"/>
<dbReference type="Pfam" id="PF23195">
    <property type="entry name" value="UBQLN1"/>
    <property type="match status" value="1"/>
</dbReference>
<comment type="caution">
    <text evidence="2">The sequence shown here is derived from an EMBL/GenBank/DDBJ whole genome shotgun (WGS) entry which is preliminary data.</text>
</comment>
<gene>
    <name evidence="2" type="ORF">T459_28148</name>
</gene>
<feature type="domain" description="STI1" evidence="1">
    <location>
        <begin position="5"/>
        <end position="40"/>
    </location>
</feature>
<protein>
    <recommendedName>
        <fullName evidence="1">STI1 domain-containing protein</fullName>
    </recommendedName>
</protein>
<evidence type="ECO:0000313" key="3">
    <source>
        <dbReference type="Proteomes" id="UP000222542"/>
    </source>
</evidence>
<reference evidence="2 3" key="1">
    <citation type="journal article" date="2014" name="Nat. Genet.">
        <title>Genome sequence of the hot pepper provides insights into the evolution of pungency in Capsicum species.</title>
        <authorList>
            <person name="Kim S."/>
            <person name="Park M."/>
            <person name="Yeom S.I."/>
            <person name="Kim Y.M."/>
            <person name="Lee J.M."/>
            <person name="Lee H.A."/>
            <person name="Seo E."/>
            <person name="Choi J."/>
            <person name="Cheong K."/>
            <person name="Kim K.T."/>
            <person name="Jung K."/>
            <person name="Lee G.W."/>
            <person name="Oh S.K."/>
            <person name="Bae C."/>
            <person name="Kim S.B."/>
            <person name="Lee H.Y."/>
            <person name="Kim S.Y."/>
            <person name="Kim M.S."/>
            <person name="Kang B.C."/>
            <person name="Jo Y.D."/>
            <person name="Yang H.B."/>
            <person name="Jeong H.J."/>
            <person name="Kang W.H."/>
            <person name="Kwon J.K."/>
            <person name="Shin C."/>
            <person name="Lim J.Y."/>
            <person name="Park J.H."/>
            <person name="Huh J.H."/>
            <person name="Kim J.S."/>
            <person name="Kim B.D."/>
            <person name="Cohen O."/>
            <person name="Paran I."/>
            <person name="Suh M.C."/>
            <person name="Lee S.B."/>
            <person name="Kim Y.K."/>
            <person name="Shin Y."/>
            <person name="Noh S.J."/>
            <person name="Park J."/>
            <person name="Seo Y.S."/>
            <person name="Kwon S.Y."/>
            <person name="Kim H.A."/>
            <person name="Park J.M."/>
            <person name="Kim H.J."/>
            <person name="Choi S.B."/>
            <person name="Bosland P.W."/>
            <person name="Reeves G."/>
            <person name="Jo S.H."/>
            <person name="Lee B.W."/>
            <person name="Cho H.T."/>
            <person name="Choi H.S."/>
            <person name="Lee M.S."/>
            <person name="Yu Y."/>
            <person name="Do Choi Y."/>
            <person name="Park B.S."/>
            <person name="van Deynze A."/>
            <person name="Ashrafi H."/>
            <person name="Hill T."/>
            <person name="Kim W.T."/>
            <person name="Pai H.S."/>
            <person name="Ahn H.K."/>
            <person name="Yeam I."/>
            <person name="Giovannoni J.J."/>
            <person name="Rose J.K."/>
            <person name="Sorensen I."/>
            <person name="Lee S.J."/>
            <person name="Kim R.W."/>
            <person name="Choi I.Y."/>
            <person name="Choi B.S."/>
            <person name="Lim J.S."/>
            <person name="Lee Y.H."/>
            <person name="Choi D."/>
        </authorList>
    </citation>
    <scope>NUCLEOTIDE SEQUENCE [LARGE SCALE GENOMIC DNA]</scope>
    <source>
        <strain evidence="3">cv. CM334</strain>
    </source>
</reference>
<dbReference type="Proteomes" id="UP000222542">
    <property type="component" value="Unassembled WGS sequence"/>
</dbReference>
<dbReference type="EMBL" id="AYRZ02000011">
    <property type="protein sequence ID" value="PHT68661.1"/>
    <property type="molecule type" value="Genomic_DNA"/>
</dbReference>
<accession>A0A2G2YGE7</accession>
<proteinExistence type="predicted"/>
<organism evidence="2 3">
    <name type="scientific">Capsicum annuum</name>
    <name type="common">Capsicum pepper</name>
    <dbReference type="NCBI Taxonomy" id="4072"/>
    <lineage>
        <taxon>Eukaryota</taxon>
        <taxon>Viridiplantae</taxon>
        <taxon>Streptophyta</taxon>
        <taxon>Embryophyta</taxon>
        <taxon>Tracheophyta</taxon>
        <taxon>Spermatophyta</taxon>
        <taxon>Magnoliopsida</taxon>
        <taxon>eudicotyledons</taxon>
        <taxon>Gunneridae</taxon>
        <taxon>Pentapetalae</taxon>
        <taxon>asterids</taxon>
        <taxon>lamiids</taxon>
        <taxon>Solanales</taxon>
        <taxon>Solanaceae</taxon>
        <taxon>Solanoideae</taxon>
        <taxon>Capsiceae</taxon>
        <taxon>Capsicum</taxon>
    </lineage>
</organism>
<dbReference type="InterPro" id="IPR006636">
    <property type="entry name" value="STI1_HS-bd"/>
</dbReference>
<sequence>MLGLNPQLRNMLDSNSHLREMMQNPEFIRQMTSPETMQQLLTFQQGLLSQLGQQPTNQPGQNAGGAGNIYVLNASNPNLLTAIYLWCRLLR</sequence>
<dbReference type="STRING" id="4072.A0A2G2YGE7"/>
<evidence type="ECO:0000313" key="2">
    <source>
        <dbReference type="EMBL" id="PHT68661.1"/>
    </source>
</evidence>
<dbReference type="Gramene" id="PHT68661">
    <property type="protein sequence ID" value="PHT68661"/>
    <property type="gene ID" value="T459_28148"/>
</dbReference>